<proteinExistence type="predicted"/>
<gene>
    <name evidence="1" type="ORF">HINF_LOCUS1012</name>
</gene>
<evidence type="ECO:0000313" key="1">
    <source>
        <dbReference type="EMBL" id="CAL5971072.1"/>
    </source>
</evidence>
<name>A0ABP1GG37_9EUKA</name>
<sequence>MEIVDLLFIHEKDDFIYGYNQNVCYMYNKNHVLCGQHDVLFPFSFQYDKASCAQKYGKSYYGLILNSTVMYKFAGFDISLVCKDAPVASSRFCASIFQKKLLVLDKDQNLHVYSNGWLQCPITLGLEKSSTHVHYFDQCTYLLHGQTVYKISNTAPPQRVIDTGSTPISVYFYKNLLFAQVKNSNLVYDLKSSSKEEVEFIPLTIQFNYIFSVSAVQRIDFESVQVDSASDSLQNELCFNDVVNENSALQILLERIQHSTTELGEQLDKNLKIFKDQNLRMILAKSATSAQKQKLLQSMKEINQLHKVNHAQVMNKYVLNGRYWEDQFENIE</sequence>
<protein>
    <submittedName>
        <fullName evidence="1">Hypothetical_protein</fullName>
    </submittedName>
</protein>
<comment type="caution">
    <text evidence="1">The sequence shown here is derived from an EMBL/GenBank/DDBJ whole genome shotgun (WGS) entry which is preliminary data.</text>
</comment>
<organism evidence="1 2">
    <name type="scientific">Hexamita inflata</name>
    <dbReference type="NCBI Taxonomy" id="28002"/>
    <lineage>
        <taxon>Eukaryota</taxon>
        <taxon>Metamonada</taxon>
        <taxon>Diplomonadida</taxon>
        <taxon>Hexamitidae</taxon>
        <taxon>Hexamitinae</taxon>
        <taxon>Hexamita</taxon>
    </lineage>
</organism>
<dbReference type="EMBL" id="CAXDID020000002">
    <property type="protein sequence ID" value="CAL5971072.1"/>
    <property type="molecule type" value="Genomic_DNA"/>
</dbReference>
<accession>A0ABP1GG37</accession>
<keyword evidence="2" id="KW-1185">Reference proteome</keyword>
<reference evidence="1 2" key="1">
    <citation type="submission" date="2024-07" db="EMBL/GenBank/DDBJ databases">
        <authorList>
            <person name="Akdeniz Z."/>
        </authorList>
    </citation>
    <scope>NUCLEOTIDE SEQUENCE [LARGE SCALE GENOMIC DNA]</scope>
</reference>
<dbReference type="Proteomes" id="UP001642409">
    <property type="component" value="Unassembled WGS sequence"/>
</dbReference>
<evidence type="ECO:0000313" key="2">
    <source>
        <dbReference type="Proteomes" id="UP001642409"/>
    </source>
</evidence>